<dbReference type="OrthoDB" id="3802848at2"/>
<dbReference type="InterPro" id="IPR009081">
    <property type="entry name" value="PP-bd_ACP"/>
</dbReference>
<evidence type="ECO:0000259" key="8">
    <source>
        <dbReference type="PROSITE" id="PS50075"/>
    </source>
</evidence>
<evidence type="ECO:0000256" key="3">
    <source>
        <dbReference type="ARBA" id="ARBA00022553"/>
    </source>
</evidence>
<protein>
    <recommendedName>
        <fullName evidence="8">Carrier domain-containing protein</fullName>
    </recommendedName>
</protein>
<dbReference type="InterPro" id="IPR020845">
    <property type="entry name" value="AMP-binding_CS"/>
</dbReference>
<dbReference type="GO" id="GO:0005829">
    <property type="term" value="C:cytosol"/>
    <property type="evidence" value="ECO:0007669"/>
    <property type="project" value="TreeGrafter"/>
</dbReference>
<evidence type="ECO:0000256" key="5">
    <source>
        <dbReference type="ARBA" id="ARBA00022679"/>
    </source>
</evidence>
<dbReference type="InterPro" id="IPR010080">
    <property type="entry name" value="Thioester_reductase-like_dom"/>
</dbReference>
<dbReference type="GO" id="GO:0016874">
    <property type="term" value="F:ligase activity"/>
    <property type="evidence" value="ECO:0007669"/>
    <property type="project" value="UniProtKB-KW"/>
</dbReference>
<dbReference type="Pfam" id="PF07993">
    <property type="entry name" value="NAD_binding_4"/>
    <property type="match status" value="1"/>
</dbReference>
<dbReference type="InterPro" id="IPR000873">
    <property type="entry name" value="AMP-dep_synth/lig_dom"/>
</dbReference>
<dbReference type="GO" id="GO:0043041">
    <property type="term" value="P:amino acid activation for nonribosomal peptide biosynthetic process"/>
    <property type="evidence" value="ECO:0007669"/>
    <property type="project" value="TreeGrafter"/>
</dbReference>
<reference evidence="9 10" key="1">
    <citation type="submission" date="2018-04" db="EMBL/GenBank/DDBJ databases">
        <title>Novel actinobacteria from marine sediment.</title>
        <authorList>
            <person name="Ng Z.Y."/>
            <person name="Tan G.Y.A."/>
        </authorList>
    </citation>
    <scope>NUCLEOTIDE SEQUENCE [LARGE SCALE GENOMIC DNA]</scope>
    <source>
        <strain evidence="9 10">TPS81</strain>
    </source>
</reference>
<dbReference type="SUPFAM" id="SSF51735">
    <property type="entry name" value="NAD(P)-binding Rossmann-fold domains"/>
    <property type="match status" value="1"/>
</dbReference>
<dbReference type="Proteomes" id="UP000253318">
    <property type="component" value="Unassembled WGS sequence"/>
</dbReference>
<evidence type="ECO:0000313" key="10">
    <source>
        <dbReference type="Proteomes" id="UP000253318"/>
    </source>
</evidence>
<dbReference type="FunFam" id="1.10.1200.10:FF:000016">
    <property type="entry name" value="Non-ribosomal peptide synthase"/>
    <property type="match status" value="1"/>
</dbReference>
<dbReference type="InterPro" id="IPR020806">
    <property type="entry name" value="PKS_PP-bd"/>
</dbReference>
<dbReference type="PROSITE" id="PS50075">
    <property type="entry name" value="CARRIER"/>
    <property type="match status" value="2"/>
</dbReference>
<dbReference type="FunFam" id="1.10.1200.10:FF:000005">
    <property type="entry name" value="Nonribosomal peptide synthetase 1"/>
    <property type="match status" value="1"/>
</dbReference>
<dbReference type="SUPFAM" id="SSF52777">
    <property type="entry name" value="CoA-dependent acyltransferases"/>
    <property type="match status" value="3"/>
</dbReference>
<dbReference type="CDD" id="cd05235">
    <property type="entry name" value="SDR_e1"/>
    <property type="match status" value="1"/>
</dbReference>
<dbReference type="FunFam" id="3.40.50.980:FF:000001">
    <property type="entry name" value="Non-ribosomal peptide synthetase"/>
    <property type="match status" value="1"/>
</dbReference>
<dbReference type="SMART" id="SM00823">
    <property type="entry name" value="PKS_PP"/>
    <property type="match status" value="2"/>
</dbReference>
<dbReference type="Pfam" id="PF13193">
    <property type="entry name" value="AMP-binding_C"/>
    <property type="match status" value="1"/>
</dbReference>
<dbReference type="FunFam" id="2.30.38.10:FF:000001">
    <property type="entry name" value="Non-ribosomal peptide synthetase PvdI"/>
    <property type="match status" value="2"/>
</dbReference>
<dbReference type="InterPro" id="IPR023213">
    <property type="entry name" value="CAT-like_dom_sf"/>
</dbReference>
<name>A0A368T7N3_9ACTN</name>
<dbReference type="GO" id="GO:0072330">
    <property type="term" value="P:monocarboxylic acid biosynthetic process"/>
    <property type="evidence" value="ECO:0007669"/>
    <property type="project" value="UniProtKB-ARBA"/>
</dbReference>
<dbReference type="SUPFAM" id="SSF53335">
    <property type="entry name" value="S-adenosyl-L-methionine-dependent methyltransferases"/>
    <property type="match status" value="1"/>
</dbReference>
<dbReference type="InterPro" id="IPR006162">
    <property type="entry name" value="Ppantetheine_attach_site"/>
</dbReference>
<feature type="region of interest" description="Disordered" evidence="7">
    <location>
        <begin position="1239"/>
        <end position="1259"/>
    </location>
</feature>
<feature type="domain" description="Carrier" evidence="8">
    <location>
        <begin position="1316"/>
        <end position="1391"/>
    </location>
</feature>
<dbReference type="CDD" id="cd02440">
    <property type="entry name" value="AdoMet_MTases"/>
    <property type="match status" value="1"/>
</dbReference>
<dbReference type="GO" id="GO:0016740">
    <property type="term" value="F:transferase activity"/>
    <property type="evidence" value="ECO:0007669"/>
    <property type="project" value="UniProtKB-KW"/>
</dbReference>
<dbReference type="InterPro" id="IPR036736">
    <property type="entry name" value="ACP-like_sf"/>
</dbReference>
<organism evidence="9 10">
    <name type="scientific">Marinitenerispora sediminis</name>
    <dbReference type="NCBI Taxonomy" id="1931232"/>
    <lineage>
        <taxon>Bacteria</taxon>
        <taxon>Bacillati</taxon>
        <taxon>Actinomycetota</taxon>
        <taxon>Actinomycetes</taxon>
        <taxon>Streptosporangiales</taxon>
        <taxon>Nocardiopsidaceae</taxon>
        <taxon>Marinitenerispora</taxon>
    </lineage>
</organism>
<dbReference type="Pfam" id="PF00550">
    <property type="entry name" value="PP-binding"/>
    <property type="match status" value="2"/>
</dbReference>
<dbReference type="Gene3D" id="3.40.50.1820">
    <property type="entry name" value="alpha/beta hydrolase"/>
    <property type="match status" value="1"/>
</dbReference>
<dbReference type="Gene3D" id="3.40.50.150">
    <property type="entry name" value="Vaccinia Virus protein VP39"/>
    <property type="match status" value="1"/>
</dbReference>
<dbReference type="InterPro" id="IPR001242">
    <property type="entry name" value="Condensation_dom"/>
</dbReference>
<dbReference type="Pfam" id="PF08242">
    <property type="entry name" value="Methyltransf_12"/>
    <property type="match status" value="1"/>
</dbReference>
<keyword evidence="4" id="KW-0436">Ligase</keyword>
<dbReference type="EMBL" id="QEIN01000045">
    <property type="protein sequence ID" value="RCV60154.1"/>
    <property type="molecule type" value="Genomic_DNA"/>
</dbReference>
<dbReference type="PROSITE" id="PS00455">
    <property type="entry name" value="AMP_BINDING"/>
    <property type="match status" value="2"/>
</dbReference>
<dbReference type="PANTHER" id="PTHR45527:SF1">
    <property type="entry name" value="FATTY ACID SYNTHASE"/>
    <property type="match status" value="1"/>
</dbReference>
<keyword evidence="2" id="KW-0596">Phosphopantetheine</keyword>
<dbReference type="PROSITE" id="PS00012">
    <property type="entry name" value="PHOSPHOPANTETHEINE"/>
    <property type="match status" value="1"/>
</dbReference>
<dbReference type="SUPFAM" id="SSF56801">
    <property type="entry name" value="Acetyl-CoA synthetase-like"/>
    <property type="match status" value="2"/>
</dbReference>
<gene>
    <name evidence="9" type="ORF">DEF24_07775</name>
</gene>
<dbReference type="Gene3D" id="3.40.50.980">
    <property type="match status" value="4"/>
</dbReference>
<dbReference type="CDD" id="cd12117">
    <property type="entry name" value="A_NRPS_Srf_like"/>
    <property type="match status" value="1"/>
</dbReference>
<accession>A0A368T7N3</accession>
<dbReference type="InterPro" id="IPR013120">
    <property type="entry name" value="FAR_NAD-bd"/>
</dbReference>
<evidence type="ECO:0000256" key="1">
    <source>
        <dbReference type="ARBA" id="ARBA00001957"/>
    </source>
</evidence>
<dbReference type="InterPro" id="IPR025110">
    <property type="entry name" value="AMP-bd_C"/>
</dbReference>
<evidence type="ECO:0000256" key="4">
    <source>
        <dbReference type="ARBA" id="ARBA00022598"/>
    </source>
</evidence>
<sequence>MISEYVDIRGPLDRESLDRALRAADAEATASPAGPSGADRAGRPVGTTPPAPPRWIDVSGAPDPVAAADGWIARACAAVPAPAAGPETAVLRLAPDRHRWVQLARADAAARPGLAGLRRRAAQLYTAEVSGTAAPDAAPAPGELAPGTGPATAADRAFWREHAADLDACAVPAAGADRLPPHRHELALRPATAAACRSTAAVLGVRPSDVVLAAVALFGHPLDSARPALLAVDGAGTAPSPMPPLSLPVRAAETGADFVRRCARAWDLALRHGRYGMADLCRDLGIEGRDRAVPVVALAAQPAVGLAGLETAVRTWCPGPVRALALGVRHDDAAPAIEAFAAPDRHGPGALTDLVGRFAGVLDVLAAEPDRPVSSIGLLLPDERHRIVVKWNDTDRPLPDRTLAALFEEQARRVPEAVAVAQGAVRLDYAALERRANLLAHRLVRLGVGPDQPVGVLLDRRPEAVVAVLGVVKAGGCYVPLDLRQPEARLRAVVEETGMRVAVTGTGAPPLAPAVLDGLALVDPEADPGAADPGPPPAAARPEDLAYIMYTSGTTGRPKGIGVPHRAVAALAADRRWDGGGHERVLAHSPQAFDAATYELWVPLLRGGRVVLAPPGELDPATLERVLRAEGVTAVFLTAALFDLVTEERPECLRSVREVWTGGERLSPAAVRRALDACPDTAVVNVYGPTETTTFATCHPVQRRPDGDVLIGRPMDETRGYVLDVHLQPTPPGVPGELYLAGRGLARGYLGRPAGTAERFVACPFGPPGERMYRTGDLVRWTGDGELEFVGRVDDQVKIRGFRIEPREIEHVLLDHPGVGAAAVAVREDRPGERRLAGYLVAADRPADHEDSADSQVQEWRQIYDSLYSGSAVAAGAPPDADFSGWNSSYDGRPIPLAEMREWRAATVRRIRALRPRRVLEIGVGTGLLLSALAPDCEEYWGTDFSAPVVEALRRAVAADPRLSGRVRLRVQPAVSVDGLPAGRFDTVIVNSVSQYFPNGGYLADVVTGAVSLLAPGGSLFVGDVRDLRLARLFQTEVVLRRGTGEGPDPAGAATAAEARVAVERHLVAEQELMVAPDFFHAMRARLPAVTSVDVRVKRGRAHNEMSQYRYDAVLRTAPAHPDADIATAEMAWEEGRTDLDNLRRRLLDAGPAARVWVRGVPNARVQPAVRAARALAEDDLDAARRLIAGPPSAPDPEELHELGERLGFRVETTWCAEGAADGSLDVYFLRGDAPATGLHHPPAAGDPAQHTNSPAASRETGALLDSVRRHLRERLPEYMVPPDLMVLHRLPLTANGKVDRRALPAPGTGSGGGREPRTALEGDLCGLFAAVLGVSWVSIDDGFFDLGGHSLSATRLVSRIRSVLGREVPVRAVFEAPTVAELARRLGDRAGASSAPAPRERPSEIPLSPGQRRLWFLHRLDGSAEGSAAYNVGLRVRLRGPLDRAALRAALADVVERHESLRTVFAERDGTPHQHVLRGVVPECPVTRCGAAGLDELLRASAARPFDLAADPPLRAELFETGADDHVLLLVLHHIACDGWSLAPLWRDLGAAYTARRAGRQPEWKPLPVQYADFALWQHERLAAYGGADRPDHPHLRHWTEALAGLPERVPLPLDRPHPPAATQAGGTVRFTVPAELHTALGALARESGASLFMALHAGLAALLTRMGAGEDIPIGSPIANRTDQAFEDLVGFFVNTLVLRADVSGDPTFRELLARVRETDLAGYAHQDVPFEWLVETLRPARSLAYHPLFQVMLVLQNSPTAGVRLPELAAELEHLDIGTTRFDLTFSLTERPAPAGGAAAGLEGVVEYNADVLDPDTVRLLAARLVRLLAAAAADPDRPVSALGLFDPAEREQVLVEWNATARDLPAVPAPALFERRVARAGEAVAVEFEDEAWSYRRLNDEANRLARLLVRLGAGPERLVALALPRSPRLVAAVLAVLKSGAGYLALDPDHPAERLARVLRDAAPALLVCTESTGAAVPELADVPVRRVVLDGPGLAADLDRLSADDLTDAERIAPLRPDHPAYVVHTSGSTGRPKGVVVTHAGLPGLAEVQRERFGLTERARVVQFASPTFDGAVWEIFGTLLTGATLVMAPAHRLAPGPELSGFLAGAGVTHAVLPPAALAVLDPAGLPELEWLIASGERLPGDLARRWCAGRRFINGYGPTETTVCATLSRPLAGEAVPPIGRPSVNTRVYVLDDRLGPVGPGVPGELYVAGPGLARGYLGRPGATAERFVADPFGRPGERMYRTGDLVRWTRAGDLEFLGRVDDQVKIRGFRVEPGEVAAALAADPDAAHATVVVRADRPGDARLVGYVVPAAGRPRPDPAALRRRAAEVLPAYLVPAAVVVLDAVPLLPSGKVDQRALPAPDYGRPAAGRPPRTRVQRALCDVFAEVLGVPEVGIDDGFFELGGHSLLAPRLLNEVRRRLGADLTVRELFERPDVAGLAAAIEAGAGAGPAPDAVRLAREETAALDRAATELDPLPEVACAGPDTLARNTDPGDVLLTGATGFLGAFLLRELLRGTRARVHCLVRAADEEAAAARLRRALERHGLWEAETAARIVPVVGDLARPLLGLEERRFDELAERLDAVYHNGAWVSAVETHRRLWATNVSGTREVLRLAARSRPVPLHHVSTAAVAVGTTGNPDVLAENRLAPAEAVLPSGYVAGKWLAERLVWSAAERGLPVTVHRPGRIGGDSRTGAGGTDDALWHLVRAMLLLGTAPDAVRAAEAVVELTPVDRVAGAVVHIARRPESMGRGHHLTCPTPLPFAVLLDVLHAAGYPLRTVPLPEWTAALHTRTDLDLAAAALLSDSVPALLGLGALRFDRSNTGAALAGSGVPSPDLDAALLRRYVDHLAGVGFFPPPGPAGGTGPHDLEAK</sequence>
<dbReference type="GO" id="GO:0009403">
    <property type="term" value="P:toxin biosynthetic process"/>
    <property type="evidence" value="ECO:0007669"/>
    <property type="project" value="UniProtKB-ARBA"/>
</dbReference>
<dbReference type="Gene3D" id="3.40.50.720">
    <property type="entry name" value="NAD(P)-binding Rossmann-like Domain"/>
    <property type="match status" value="1"/>
</dbReference>
<comment type="cofactor">
    <cofactor evidence="1">
        <name>pantetheine 4'-phosphate</name>
        <dbReference type="ChEBI" id="CHEBI:47942"/>
    </cofactor>
</comment>
<dbReference type="InterPro" id="IPR029063">
    <property type="entry name" value="SAM-dependent_MTases_sf"/>
</dbReference>
<dbReference type="InterPro" id="IPR029058">
    <property type="entry name" value="AB_hydrolase_fold"/>
</dbReference>
<evidence type="ECO:0000313" key="9">
    <source>
        <dbReference type="EMBL" id="RCV60154.1"/>
    </source>
</evidence>
<dbReference type="CDD" id="cd19540">
    <property type="entry name" value="LCL_NRPS-like"/>
    <property type="match status" value="1"/>
</dbReference>
<dbReference type="Gene3D" id="1.10.1200.10">
    <property type="entry name" value="ACP-like"/>
    <property type="match status" value="1"/>
</dbReference>
<dbReference type="Gene3D" id="3.30.559.10">
    <property type="entry name" value="Chloramphenicol acetyltransferase-like domain"/>
    <property type="match status" value="2"/>
</dbReference>
<keyword evidence="3" id="KW-0597">Phosphoprotein</keyword>
<dbReference type="FunFam" id="3.40.50.12780:FF:000012">
    <property type="entry name" value="Non-ribosomal peptide synthetase"/>
    <property type="match status" value="2"/>
</dbReference>
<proteinExistence type="predicted"/>
<evidence type="ECO:0000256" key="6">
    <source>
        <dbReference type="ARBA" id="ARBA00022737"/>
    </source>
</evidence>
<dbReference type="NCBIfam" id="TIGR01733">
    <property type="entry name" value="AA-adenyl-dom"/>
    <property type="match status" value="2"/>
</dbReference>
<dbReference type="Pfam" id="PF00501">
    <property type="entry name" value="AMP-binding"/>
    <property type="match status" value="2"/>
</dbReference>
<feature type="domain" description="Carrier" evidence="8">
    <location>
        <begin position="2380"/>
        <end position="2455"/>
    </location>
</feature>
<feature type="region of interest" description="Disordered" evidence="7">
    <location>
        <begin position="23"/>
        <end position="60"/>
    </location>
</feature>
<dbReference type="Gene3D" id="3.30.300.30">
    <property type="match status" value="3"/>
</dbReference>
<dbReference type="InterPro" id="IPR036291">
    <property type="entry name" value="NAD(P)-bd_dom_sf"/>
</dbReference>
<keyword evidence="5" id="KW-0808">Transferase</keyword>
<comment type="caution">
    <text evidence="9">The sequence shown here is derived from an EMBL/GenBank/DDBJ whole genome shotgun (WGS) entry which is preliminary data.</text>
</comment>
<dbReference type="InterPro" id="IPR010071">
    <property type="entry name" value="AA_adenyl_dom"/>
</dbReference>
<evidence type="ECO:0000256" key="2">
    <source>
        <dbReference type="ARBA" id="ARBA00022450"/>
    </source>
</evidence>
<dbReference type="InterPro" id="IPR045851">
    <property type="entry name" value="AMP-bd_C_sf"/>
</dbReference>
<dbReference type="RefSeq" id="WP_114433216.1">
    <property type="nucleotide sequence ID" value="NZ_QEIN01000045.1"/>
</dbReference>
<dbReference type="Gene3D" id="2.30.38.10">
    <property type="entry name" value="Luciferase, Domain 3"/>
    <property type="match status" value="2"/>
</dbReference>
<dbReference type="Gene3D" id="3.30.559.30">
    <property type="entry name" value="Nonribosomal peptide synthetase, condensation domain"/>
    <property type="match status" value="2"/>
</dbReference>
<dbReference type="Pfam" id="PF00668">
    <property type="entry name" value="Condensation"/>
    <property type="match status" value="1"/>
</dbReference>
<dbReference type="PANTHER" id="PTHR45527">
    <property type="entry name" value="NONRIBOSOMAL PEPTIDE SYNTHETASE"/>
    <property type="match status" value="1"/>
</dbReference>
<keyword evidence="6" id="KW-0677">Repeat</keyword>
<dbReference type="GO" id="GO:0031177">
    <property type="term" value="F:phosphopantetheine binding"/>
    <property type="evidence" value="ECO:0007669"/>
    <property type="project" value="InterPro"/>
</dbReference>
<evidence type="ECO:0000256" key="7">
    <source>
        <dbReference type="SAM" id="MobiDB-lite"/>
    </source>
</evidence>
<dbReference type="GO" id="GO:0008610">
    <property type="term" value="P:lipid biosynthetic process"/>
    <property type="evidence" value="ECO:0007669"/>
    <property type="project" value="UniProtKB-ARBA"/>
</dbReference>
<dbReference type="SUPFAM" id="SSF47336">
    <property type="entry name" value="ACP-like"/>
    <property type="match status" value="2"/>
</dbReference>
<keyword evidence="10" id="KW-1185">Reference proteome</keyword>
<dbReference type="InterPro" id="IPR013217">
    <property type="entry name" value="Methyltransf_12"/>
</dbReference>
<dbReference type="NCBIfam" id="TIGR01746">
    <property type="entry name" value="Thioester-redct"/>
    <property type="match status" value="1"/>
</dbReference>